<reference evidence="1" key="1">
    <citation type="submission" date="2020-10" db="EMBL/GenBank/DDBJ databases">
        <authorList>
            <person name="Gilroy R."/>
        </authorList>
    </citation>
    <scope>NUCLEOTIDE SEQUENCE</scope>
    <source>
        <strain evidence="1">10192</strain>
    </source>
</reference>
<accession>A0A9D9GXP8</accession>
<proteinExistence type="predicted"/>
<dbReference type="AlphaFoldDB" id="A0A9D9GXP8"/>
<dbReference type="EMBL" id="JADIND010000122">
    <property type="protein sequence ID" value="MBO8430895.1"/>
    <property type="molecule type" value="Genomic_DNA"/>
</dbReference>
<comment type="caution">
    <text evidence="1">The sequence shown here is derived from an EMBL/GenBank/DDBJ whole genome shotgun (WGS) entry which is preliminary data.</text>
</comment>
<dbReference type="Proteomes" id="UP000823632">
    <property type="component" value="Unassembled WGS sequence"/>
</dbReference>
<protein>
    <submittedName>
        <fullName evidence="1">Uncharacterized protein</fullName>
    </submittedName>
</protein>
<feature type="non-terminal residue" evidence="1">
    <location>
        <position position="1"/>
    </location>
</feature>
<organism evidence="1 2">
    <name type="scientific">Candidatus Scatousia excrementipullorum</name>
    <dbReference type="NCBI Taxonomy" id="2840936"/>
    <lineage>
        <taxon>Bacteria</taxon>
        <taxon>Candidatus Scatousia</taxon>
    </lineage>
</organism>
<evidence type="ECO:0000313" key="2">
    <source>
        <dbReference type="Proteomes" id="UP000823632"/>
    </source>
</evidence>
<sequence length="149" mass="16581">IGVETRITRINGVDLIEVIDTERMKTLFDFTEGCVPDTDAMDINILFASAETVKTVPKISSIYYFNAGQHTEGDGDLYQNRSFWDTFVFPNGKDGNIDSIFCNINVPAYNQSSTYNIGDVATNEGEVYRAKEDSITGAWNAAKWDKISA</sequence>
<gene>
    <name evidence="1" type="ORF">IAC76_05860</name>
</gene>
<reference evidence="1" key="2">
    <citation type="journal article" date="2021" name="PeerJ">
        <title>Extensive microbial diversity within the chicken gut microbiome revealed by metagenomics and culture.</title>
        <authorList>
            <person name="Gilroy R."/>
            <person name="Ravi A."/>
            <person name="Getino M."/>
            <person name="Pursley I."/>
            <person name="Horton D.L."/>
            <person name="Alikhan N.F."/>
            <person name="Baker D."/>
            <person name="Gharbi K."/>
            <person name="Hall N."/>
            <person name="Watson M."/>
            <person name="Adriaenssens E.M."/>
            <person name="Foster-Nyarko E."/>
            <person name="Jarju S."/>
            <person name="Secka A."/>
            <person name="Antonio M."/>
            <person name="Oren A."/>
            <person name="Chaudhuri R.R."/>
            <person name="La Ragione R."/>
            <person name="Hildebrand F."/>
            <person name="Pallen M.J."/>
        </authorList>
    </citation>
    <scope>NUCLEOTIDE SEQUENCE</scope>
    <source>
        <strain evidence="1">10192</strain>
    </source>
</reference>
<name>A0A9D9GXP8_9BACT</name>
<evidence type="ECO:0000313" key="1">
    <source>
        <dbReference type="EMBL" id="MBO8430895.1"/>
    </source>
</evidence>